<protein>
    <submittedName>
        <fullName evidence="1">Uncharacterized protein</fullName>
    </submittedName>
</protein>
<accession>A0A0G4HGZ6</accession>
<dbReference type="VEuPathDB" id="CryptoDB:Cvel_27462"/>
<dbReference type="EMBL" id="CDMZ01002661">
    <property type="protein sequence ID" value="CEM43333.1"/>
    <property type="molecule type" value="Genomic_DNA"/>
</dbReference>
<name>A0A0G4HGZ6_9ALVE</name>
<sequence>MSFSLLQCVGQAAQKRATDRKKKEVTSLELQRKRKEIERLASQQIDLLTKTVDIFSAGRLYARTASLDTFLAACLAVLTGHSSPHPVRCTVSLASFVSKVANGHLVVAQGSCAAMQFLVPMDAFFDHLRRAGVFILFQAGTLLFRVGQGGGNFFPLRPESEREARGSATWELFLPTMTTLVAKRLVGVSAATRWKEEEHRAPLILQSVGGREISVDFAVLRAVWLDSDMCGLRVLFFCSERTGEGGA</sequence>
<proteinExistence type="predicted"/>
<organism evidence="1">
    <name type="scientific">Chromera velia CCMP2878</name>
    <dbReference type="NCBI Taxonomy" id="1169474"/>
    <lineage>
        <taxon>Eukaryota</taxon>
        <taxon>Sar</taxon>
        <taxon>Alveolata</taxon>
        <taxon>Colpodellida</taxon>
        <taxon>Chromeraceae</taxon>
        <taxon>Chromera</taxon>
    </lineage>
</organism>
<evidence type="ECO:0000313" key="1">
    <source>
        <dbReference type="EMBL" id="CEM43333.1"/>
    </source>
</evidence>
<gene>
    <name evidence="1" type="ORF">Cvel_27462</name>
</gene>
<dbReference type="AlphaFoldDB" id="A0A0G4HGZ6"/>
<reference evidence="1" key="1">
    <citation type="submission" date="2014-11" db="EMBL/GenBank/DDBJ databases">
        <authorList>
            <person name="Otto D Thomas"/>
            <person name="Naeem Raeece"/>
        </authorList>
    </citation>
    <scope>NUCLEOTIDE SEQUENCE</scope>
</reference>